<feature type="compositionally biased region" description="Basic and acidic residues" evidence="1">
    <location>
        <begin position="33"/>
        <end position="44"/>
    </location>
</feature>
<sequence>MCVAPTRDCSHTKERRHFGGEMDGNSSKTSRGGRREESSLDASR</sequence>
<evidence type="ECO:0000313" key="3">
    <source>
        <dbReference type="Proteomes" id="UP000593576"/>
    </source>
</evidence>
<dbReference type="OrthoDB" id="1001079at2759"/>
<feature type="region of interest" description="Disordered" evidence="1">
    <location>
        <begin position="1"/>
        <end position="44"/>
    </location>
</feature>
<evidence type="ECO:0000256" key="1">
    <source>
        <dbReference type="SAM" id="MobiDB-lite"/>
    </source>
</evidence>
<evidence type="ECO:0000313" key="2">
    <source>
        <dbReference type="EMBL" id="MBA0879313.1"/>
    </source>
</evidence>
<feature type="compositionally biased region" description="Basic and acidic residues" evidence="1">
    <location>
        <begin position="8"/>
        <end position="20"/>
    </location>
</feature>
<keyword evidence="3" id="KW-1185">Reference proteome</keyword>
<comment type="caution">
    <text evidence="2">The sequence shown here is derived from an EMBL/GenBank/DDBJ whole genome shotgun (WGS) entry which is preliminary data.</text>
</comment>
<dbReference type="Proteomes" id="UP000593576">
    <property type="component" value="Unassembled WGS sequence"/>
</dbReference>
<gene>
    <name evidence="2" type="ORF">Goshw_021528</name>
</gene>
<accession>A0A7J9N7L6</accession>
<protein>
    <submittedName>
        <fullName evidence="2">Uncharacterized protein</fullName>
    </submittedName>
</protein>
<dbReference type="AlphaFoldDB" id="A0A7J9N7L6"/>
<reference evidence="2 3" key="1">
    <citation type="journal article" date="2019" name="Genome Biol. Evol.">
        <title>Insights into the evolution of the New World diploid cottons (Gossypium, subgenus Houzingenia) based on genome sequencing.</title>
        <authorList>
            <person name="Grover C.E."/>
            <person name="Arick M.A. 2nd"/>
            <person name="Thrash A."/>
            <person name="Conover J.L."/>
            <person name="Sanders W.S."/>
            <person name="Peterson D.G."/>
            <person name="Frelichowski J.E."/>
            <person name="Scheffler J.A."/>
            <person name="Scheffler B.E."/>
            <person name="Wendel J.F."/>
        </authorList>
    </citation>
    <scope>NUCLEOTIDE SEQUENCE [LARGE SCALE GENOMIC DNA]</scope>
    <source>
        <strain evidence="2">1</strain>
        <tissue evidence="2">Leaf</tissue>
    </source>
</reference>
<name>A0A7J9N7L6_GOSSC</name>
<proteinExistence type="predicted"/>
<dbReference type="EMBL" id="JABFAF010274921">
    <property type="protein sequence ID" value="MBA0879313.1"/>
    <property type="molecule type" value="Genomic_DNA"/>
</dbReference>
<organism evidence="2 3">
    <name type="scientific">Gossypium schwendimanii</name>
    <name type="common">Cotton</name>
    <dbReference type="NCBI Taxonomy" id="34291"/>
    <lineage>
        <taxon>Eukaryota</taxon>
        <taxon>Viridiplantae</taxon>
        <taxon>Streptophyta</taxon>
        <taxon>Embryophyta</taxon>
        <taxon>Tracheophyta</taxon>
        <taxon>Spermatophyta</taxon>
        <taxon>Magnoliopsida</taxon>
        <taxon>eudicotyledons</taxon>
        <taxon>Gunneridae</taxon>
        <taxon>Pentapetalae</taxon>
        <taxon>rosids</taxon>
        <taxon>malvids</taxon>
        <taxon>Malvales</taxon>
        <taxon>Malvaceae</taxon>
        <taxon>Malvoideae</taxon>
        <taxon>Gossypium</taxon>
    </lineage>
</organism>